<dbReference type="EMBL" id="LJGU01000073">
    <property type="protein sequence ID" value="OEV06262.1"/>
    <property type="molecule type" value="Genomic_DNA"/>
</dbReference>
<feature type="non-terminal residue" evidence="3">
    <location>
        <position position="254"/>
    </location>
</feature>
<keyword evidence="1" id="KW-0812">Transmembrane</keyword>
<sequence length="254" mass="27510">MGLTTSAYDPPLPEPAGRARVTRMLLAPVSPRTWLELLHVLTGLPVAVVTFCFTVTMLATGAGLLVTFLGVPVLAAGLAGCRALGSMERTRARVLLDFHVDPPEPVRTLQRKQGMLAWVGALFRSGTSWRSLLYTVLHFPWSVAAFTVTVAFWSTSWALLTYPLWFWTFPDHLDQPGIQLSGRPGDGWYLDSAPEIAGASALGLLLVLLCPWVVRALTQVDRLMLVGLLGPSKLAHRVAELESDRGAVVDTAAA</sequence>
<keyword evidence="4" id="KW-1185">Reference proteome</keyword>
<evidence type="ECO:0000313" key="4">
    <source>
        <dbReference type="Proteomes" id="UP000176101"/>
    </source>
</evidence>
<dbReference type="Pfam" id="PF13796">
    <property type="entry name" value="Sensor"/>
    <property type="match status" value="1"/>
</dbReference>
<organism evidence="3 4">
    <name type="scientific">Streptomyces oceani</name>
    <dbReference type="NCBI Taxonomy" id="1075402"/>
    <lineage>
        <taxon>Bacteria</taxon>
        <taxon>Bacillati</taxon>
        <taxon>Actinomycetota</taxon>
        <taxon>Actinomycetes</taxon>
        <taxon>Kitasatosporales</taxon>
        <taxon>Streptomycetaceae</taxon>
        <taxon>Streptomyces</taxon>
    </lineage>
</organism>
<keyword evidence="1" id="KW-1133">Transmembrane helix</keyword>
<evidence type="ECO:0000256" key="1">
    <source>
        <dbReference type="SAM" id="Phobius"/>
    </source>
</evidence>
<name>A0A1E7KQN5_9ACTN</name>
<evidence type="ECO:0000313" key="3">
    <source>
        <dbReference type="EMBL" id="OEV06262.1"/>
    </source>
</evidence>
<feature type="transmembrane region" description="Helical" evidence="1">
    <location>
        <begin position="132"/>
        <end position="153"/>
    </location>
</feature>
<protein>
    <submittedName>
        <fullName evidence="3">Histidine kinase</fullName>
    </submittedName>
</protein>
<dbReference type="STRING" id="1075402.AN216_00390"/>
<gene>
    <name evidence="3" type="ORF">AN216_00390</name>
</gene>
<proteinExistence type="predicted"/>
<dbReference type="AlphaFoldDB" id="A0A1E7KQN5"/>
<feature type="domain" description="Putative sensor" evidence="2">
    <location>
        <begin position="39"/>
        <end position="229"/>
    </location>
</feature>
<feature type="transmembrane region" description="Helical" evidence="1">
    <location>
        <begin position="64"/>
        <end position="85"/>
    </location>
</feature>
<feature type="transmembrane region" description="Helical" evidence="1">
    <location>
        <begin position="33"/>
        <end position="58"/>
    </location>
</feature>
<accession>A0A1E7KQN5</accession>
<dbReference type="InterPro" id="IPR025828">
    <property type="entry name" value="Put_sensor_dom"/>
</dbReference>
<feature type="transmembrane region" description="Helical" evidence="1">
    <location>
        <begin position="196"/>
        <end position="214"/>
    </location>
</feature>
<comment type="caution">
    <text evidence="3">The sequence shown here is derived from an EMBL/GenBank/DDBJ whole genome shotgun (WGS) entry which is preliminary data.</text>
</comment>
<keyword evidence="1" id="KW-0472">Membrane</keyword>
<evidence type="ECO:0000259" key="2">
    <source>
        <dbReference type="Pfam" id="PF13796"/>
    </source>
</evidence>
<keyword evidence="3" id="KW-0418">Kinase</keyword>
<keyword evidence="3" id="KW-0808">Transferase</keyword>
<dbReference type="Proteomes" id="UP000176101">
    <property type="component" value="Unassembled WGS sequence"/>
</dbReference>
<dbReference type="RefSeq" id="WP_420855672.1">
    <property type="nucleotide sequence ID" value="NZ_LJGU01000073.1"/>
</dbReference>
<reference evidence="3 4" key="1">
    <citation type="journal article" date="2016" name="Front. Microbiol.">
        <title>Comparative Genomics Analysis of Streptomyces Species Reveals Their Adaptation to the Marine Environment and Their Diversity at the Genomic Level.</title>
        <authorList>
            <person name="Tian X."/>
            <person name="Zhang Z."/>
            <person name="Yang T."/>
            <person name="Chen M."/>
            <person name="Li J."/>
            <person name="Chen F."/>
            <person name="Yang J."/>
            <person name="Li W."/>
            <person name="Zhang B."/>
            <person name="Zhang Z."/>
            <person name="Wu J."/>
            <person name="Zhang C."/>
            <person name="Long L."/>
            <person name="Xiao J."/>
        </authorList>
    </citation>
    <scope>NUCLEOTIDE SEQUENCE [LARGE SCALE GENOMIC DNA]</scope>
    <source>
        <strain evidence="3 4">SCSIO 02100</strain>
    </source>
</reference>
<dbReference type="GO" id="GO:0016301">
    <property type="term" value="F:kinase activity"/>
    <property type="evidence" value="ECO:0007669"/>
    <property type="project" value="UniProtKB-KW"/>
</dbReference>